<organism evidence="1 2">
    <name type="scientific">Ideonella azotifigens</name>
    <dbReference type="NCBI Taxonomy" id="513160"/>
    <lineage>
        <taxon>Bacteria</taxon>
        <taxon>Pseudomonadati</taxon>
        <taxon>Pseudomonadota</taxon>
        <taxon>Betaproteobacteria</taxon>
        <taxon>Burkholderiales</taxon>
        <taxon>Sphaerotilaceae</taxon>
        <taxon>Ideonella</taxon>
    </lineage>
</organism>
<dbReference type="Proteomes" id="UP001500279">
    <property type="component" value="Unassembled WGS sequence"/>
</dbReference>
<keyword evidence="2" id="KW-1185">Reference proteome</keyword>
<name>A0ABN1KDD8_9BURK</name>
<dbReference type="EMBL" id="BAAAEW010000033">
    <property type="protein sequence ID" value="GAA0762701.1"/>
    <property type="molecule type" value="Genomic_DNA"/>
</dbReference>
<evidence type="ECO:0000313" key="1">
    <source>
        <dbReference type="EMBL" id="GAA0762701.1"/>
    </source>
</evidence>
<sequence>MAGDPLGLDARALDTRGEIPERNQHPVHFIEIFRQAQMAFDQVAIELNIDIKNKNIADELVRSIVFKPEYKQAGMALLAYFGTIVEKKYPTLDVRIRIEQEGDRVSLIIETPSGEIEKIERELGQYALVVSGDLSVDEYMPDARDAMALRHKLELSRLEVQQTRDLLYIERKGLGDRIASLEGEIGFMRRLLDKTQYESGQTAEALRNIAMSLTGDNREMMRVIADSFETSDQPSVDKLVEQLNPLLQSQPSLANTLKELFVKGSIQGAAGNYLYAALMTLQKMA</sequence>
<gene>
    <name evidence="1" type="ORF">GCM10009107_47460</name>
</gene>
<accession>A0ABN1KDD8</accession>
<comment type="caution">
    <text evidence="1">The sequence shown here is derived from an EMBL/GenBank/DDBJ whole genome shotgun (WGS) entry which is preliminary data.</text>
</comment>
<reference evidence="1 2" key="1">
    <citation type="journal article" date="2019" name="Int. J. Syst. Evol. Microbiol.">
        <title>The Global Catalogue of Microorganisms (GCM) 10K type strain sequencing project: providing services to taxonomists for standard genome sequencing and annotation.</title>
        <authorList>
            <consortium name="The Broad Institute Genomics Platform"/>
            <consortium name="The Broad Institute Genome Sequencing Center for Infectious Disease"/>
            <person name="Wu L."/>
            <person name="Ma J."/>
        </authorList>
    </citation>
    <scope>NUCLEOTIDE SEQUENCE [LARGE SCALE GENOMIC DNA]</scope>
    <source>
        <strain evidence="1 2">JCM 15503</strain>
    </source>
</reference>
<proteinExistence type="predicted"/>
<evidence type="ECO:0000313" key="2">
    <source>
        <dbReference type="Proteomes" id="UP001500279"/>
    </source>
</evidence>
<protein>
    <submittedName>
        <fullName evidence="1">Uncharacterized protein</fullName>
    </submittedName>
</protein>